<dbReference type="PANTHER" id="PTHR44103:SF1">
    <property type="entry name" value="PROPROTEIN CONVERTASE P"/>
    <property type="match status" value="1"/>
</dbReference>
<dbReference type="Gene3D" id="2.130.10.130">
    <property type="entry name" value="Integrin alpha, N-terminal"/>
    <property type="match status" value="1"/>
</dbReference>
<dbReference type="InterPro" id="IPR028994">
    <property type="entry name" value="Integrin_alpha_N"/>
</dbReference>
<evidence type="ECO:0000313" key="4">
    <source>
        <dbReference type="Proteomes" id="UP000018680"/>
    </source>
</evidence>
<reference evidence="3 4" key="1">
    <citation type="journal article" date="2015" name="Stand. Genomic Sci.">
        <title>Complete genome sequence and description of Salinispira pacifica gen. nov., sp. nov., a novel spirochaete isolated form a hypersaline microbial mat.</title>
        <authorList>
            <person name="Ben Hania W."/>
            <person name="Joseph M."/>
            <person name="Schumann P."/>
            <person name="Bunk B."/>
            <person name="Fiebig A."/>
            <person name="Sproer C."/>
            <person name="Klenk H.P."/>
            <person name="Fardeau M.L."/>
            <person name="Spring S."/>
        </authorList>
    </citation>
    <scope>NUCLEOTIDE SEQUENCE [LARGE SCALE GENOMIC DNA]</scope>
    <source>
        <strain evidence="3 4">L21-RPul-D2</strain>
    </source>
</reference>
<dbReference type="AlphaFoldDB" id="V5WKE6"/>
<dbReference type="HOGENOM" id="CLU_561274_0_0_12"/>
<keyword evidence="4" id="KW-1185">Reference proteome</keyword>
<dbReference type="KEGG" id="slr:L21SP2_2309"/>
<evidence type="ECO:0000256" key="1">
    <source>
        <dbReference type="ARBA" id="ARBA00022729"/>
    </source>
</evidence>
<evidence type="ECO:0000259" key="2">
    <source>
        <dbReference type="Pfam" id="PF18911"/>
    </source>
</evidence>
<dbReference type="Pfam" id="PF18911">
    <property type="entry name" value="PKD_4"/>
    <property type="match status" value="1"/>
</dbReference>
<dbReference type="InterPro" id="IPR013783">
    <property type="entry name" value="Ig-like_fold"/>
</dbReference>
<dbReference type="InterPro" id="IPR000601">
    <property type="entry name" value="PKD_dom"/>
</dbReference>
<feature type="domain" description="PKD" evidence="2">
    <location>
        <begin position="97"/>
        <end position="178"/>
    </location>
</feature>
<dbReference type="SUPFAM" id="SSF69318">
    <property type="entry name" value="Integrin alpha N-terminal domain"/>
    <property type="match status" value="1"/>
</dbReference>
<gene>
    <name evidence="3" type="ORF">L21SP2_2309</name>
</gene>
<keyword evidence="1" id="KW-0732">Signal</keyword>
<dbReference type="PANTHER" id="PTHR44103">
    <property type="entry name" value="PROPROTEIN CONVERTASE P"/>
    <property type="match status" value="1"/>
</dbReference>
<protein>
    <recommendedName>
        <fullName evidence="2">PKD domain-containing protein</fullName>
    </recommendedName>
</protein>
<dbReference type="EMBL" id="CP006939">
    <property type="protein sequence ID" value="AHC15666.1"/>
    <property type="molecule type" value="Genomic_DNA"/>
</dbReference>
<dbReference type="PATRIC" id="fig|1307761.3.peg.2301"/>
<dbReference type="Gene3D" id="2.60.40.10">
    <property type="entry name" value="Immunoglobulins"/>
    <property type="match status" value="1"/>
</dbReference>
<evidence type="ECO:0000313" key="3">
    <source>
        <dbReference type="EMBL" id="AHC15666.1"/>
    </source>
</evidence>
<organism evidence="3 4">
    <name type="scientific">Salinispira pacifica</name>
    <dbReference type="NCBI Taxonomy" id="1307761"/>
    <lineage>
        <taxon>Bacteria</taxon>
        <taxon>Pseudomonadati</taxon>
        <taxon>Spirochaetota</taxon>
        <taxon>Spirochaetia</taxon>
        <taxon>Spirochaetales</taxon>
        <taxon>Spirochaetaceae</taxon>
        <taxon>Salinispira</taxon>
    </lineage>
</organism>
<dbReference type="InterPro" id="IPR013517">
    <property type="entry name" value="FG-GAP"/>
</dbReference>
<name>V5WKE6_9SPIO</name>
<dbReference type="CDD" id="cd00146">
    <property type="entry name" value="PKD"/>
    <property type="match status" value="1"/>
</dbReference>
<proteinExistence type="predicted"/>
<dbReference type="Pfam" id="PF13517">
    <property type="entry name" value="FG-GAP_3"/>
    <property type="match status" value="2"/>
</dbReference>
<dbReference type="STRING" id="1307761.L21SP2_2309"/>
<dbReference type="Proteomes" id="UP000018680">
    <property type="component" value="Chromosome"/>
</dbReference>
<accession>V5WKE6</accession>
<dbReference type="RefSeq" id="WP_024268570.1">
    <property type="nucleotide sequence ID" value="NC_023035.1"/>
</dbReference>
<sequence length="486" mass="52023">MKINYPKDFQNKIEELKHQSSLLMHSMEDGSFYRLSIARRREQINRVKGLYNGLLGHMKMPELKGMLLATALLLSSTGCDLINLNHGQSPDRVSNNNPPDVPTLAHRSQITSSIFSFDASAATDPDGDALEFSWNFTGQNSGATYNSSTAAGSVDLSENDIFDVTLTVKDENGAANIQSAQFRHLAPAFTGSDGAATFGDLAAISTEPTFTFTDIDNDGDLDMFSIESTNYSSISGNDFYFHQNTGTAAAPNFAAPILANSAPYNITTANPMVNTAGLTFADMDGDGDVDMLHSEDATVLLTTNGGTADAPDFFPGRSSLTNFTPSAGTEKSVAAADLDNDGDQDLLLGLDTGYLQLHINQGTPEVHDFGNVTPGNMLDSSMATIDLGTGVVVQLADLDRDGDFDIFAGNNAGTLYFLENTGDPSNPVFAPPVSNGFGLTQAYSGPIIPATADIDGDGDRDLISVTYRNYSPYYDAYIQFFENTEF</sequence>
<dbReference type="eggNOG" id="COG2931">
    <property type="taxonomic scope" value="Bacteria"/>
</dbReference>